<evidence type="ECO:0000313" key="2">
    <source>
        <dbReference type="EMBL" id="KAL1899044.1"/>
    </source>
</evidence>
<feature type="compositionally biased region" description="Acidic residues" evidence="1">
    <location>
        <begin position="416"/>
        <end position="434"/>
    </location>
</feature>
<feature type="compositionally biased region" description="Polar residues" evidence="1">
    <location>
        <begin position="735"/>
        <end position="745"/>
    </location>
</feature>
<gene>
    <name evidence="2" type="ORF">Cpir12675_001600</name>
</gene>
<feature type="compositionally biased region" description="Acidic residues" evidence="1">
    <location>
        <begin position="286"/>
        <end position="295"/>
    </location>
</feature>
<dbReference type="EMBL" id="JAWDJO010000026">
    <property type="protein sequence ID" value="KAL1899044.1"/>
    <property type="molecule type" value="Genomic_DNA"/>
</dbReference>
<accession>A0ABR3ZHQ1</accession>
<feature type="compositionally biased region" description="Basic and acidic residues" evidence="1">
    <location>
        <begin position="450"/>
        <end position="460"/>
    </location>
</feature>
<feature type="compositionally biased region" description="Basic residues" evidence="1">
    <location>
        <begin position="107"/>
        <end position="119"/>
    </location>
</feature>
<feature type="region of interest" description="Disordered" evidence="1">
    <location>
        <begin position="280"/>
        <end position="304"/>
    </location>
</feature>
<comment type="caution">
    <text evidence="2">The sequence shown here is derived from an EMBL/GenBank/DDBJ whole genome shotgun (WGS) entry which is preliminary data.</text>
</comment>
<reference evidence="2 3" key="1">
    <citation type="journal article" date="2024" name="IMA Fungus">
        <title>IMA Genome - F19 : A genome assembly and annotation guide to empower mycologists, including annotated draft genome sequences of Ceratocystis pirilliformis, Diaporthe australafricana, Fusarium ophioides, Paecilomyces lecythidis, and Sporothrix stenoceras.</title>
        <authorList>
            <person name="Aylward J."/>
            <person name="Wilson A.M."/>
            <person name="Visagie C.M."/>
            <person name="Spraker J."/>
            <person name="Barnes I."/>
            <person name="Buitendag C."/>
            <person name="Ceriani C."/>
            <person name="Del Mar Angel L."/>
            <person name="du Plessis D."/>
            <person name="Fuchs T."/>
            <person name="Gasser K."/>
            <person name="Kramer D."/>
            <person name="Li W."/>
            <person name="Munsamy K."/>
            <person name="Piso A."/>
            <person name="Price J.L."/>
            <person name="Sonnekus B."/>
            <person name="Thomas C."/>
            <person name="van der Nest A."/>
            <person name="van Dijk A."/>
            <person name="van Heerden A."/>
            <person name="van Vuuren N."/>
            <person name="Yilmaz N."/>
            <person name="Duong T.A."/>
            <person name="van der Merwe N.A."/>
            <person name="Wingfield M.J."/>
            <person name="Wingfield B.D."/>
        </authorList>
    </citation>
    <scope>NUCLEOTIDE SEQUENCE [LARGE SCALE GENOMIC DNA]</scope>
    <source>
        <strain evidence="2 3">CMW 12675</strain>
    </source>
</reference>
<feature type="compositionally biased region" description="Polar residues" evidence="1">
    <location>
        <begin position="43"/>
        <end position="54"/>
    </location>
</feature>
<feature type="compositionally biased region" description="Low complexity" evidence="1">
    <location>
        <begin position="619"/>
        <end position="628"/>
    </location>
</feature>
<evidence type="ECO:0000256" key="1">
    <source>
        <dbReference type="SAM" id="MobiDB-lite"/>
    </source>
</evidence>
<evidence type="ECO:0000313" key="3">
    <source>
        <dbReference type="Proteomes" id="UP001583280"/>
    </source>
</evidence>
<dbReference type="Proteomes" id="UP001583280">
    <property type="component" value="Unassembled WGS sequence"/>
</dbReference>
<keyword evidence="3" id="KW-1185">Reference proteome</keyword>
<organism evidence="2 3">
    <name type="scientific">Ceratocystis pirilliformis</name>
    <dbReference type="NCBI Taxonomy" id="259994"/>
    <lineage>
        <taxon>Eukaryota</taxon>
        <taxon>Fungi</taxon>
        <taxon>Dikarya</taxon>
        <taxon>Ascomycota</taxon>
        <taxon>Pezizomycotina</taxon>
        <taxon>Sordariomycetes</taxon>
        <taxon>Hypocreomycetidae</taxon>
        <taxon>Microascales</taxon>
        <taxon>Ceratocystidaceae</taxon>
        <taxon>Ceratocystis</taxon>
    </lineage>
</organism>
<feature type="compositionally biased region" description="Low complexity" evidence="1">
    <location>
        <begin position="82"/>
        <end position="106"/>
    </location>
</feature>
<name>A0ABR3ZHQ1_9PEZI</name>
<feature type="compositionally biased region" description="Polar residues" evidence="1">
    <location>
        <begin position="704"/>
        <end position="714"/>
    </location>
</feature>
<proteinExistence type="predicted"/>
<feature type="region of interest" description="Disordered" evidence="1">
    <location>
        <begin position="1"/>
        <end position="226"/>
    </location>
</feature>
<feature type="compositionally biased region" description="Acidic residues" evidence="1">
    <location>
        <begin position="139"/>
        <end position="155"/>
    </location>
</feature>
<feature type="compositionally biased region" description="Polar residues" evidence="1">
    <location>
        <begin position="1"/>
        <end position="10"/>
    </location>
</feature>
<feature type="region of interest" description="Disordered" evidence="1">
    <location>
        <begin position="611"/>
        <end position="634"/>
    </location>
</feature>
<feature type="region of interest" description="Disordered" evidence="1">
    <location>
        <begin position="693"/>
        <end position="745"/>
    </location>
</feature>
<feature type="region of interest" description="Disordered" evidence="1">
    <location>
        <begin position="416"/>
        <end position="479"/>
    </location>
</feature>
<sequence length="745" mass="81780">MKTITPQKTLASPRKTVVGPRKTTGPRKAPVVLPQTARKHVASKNTARKQNISSAARKHMPSKTPTKKNLALKNPSCSKSTASKNLASKNLASKNLASKSSAMSNKTSKRPGKGKKRRREVTPDDSDLSDTSGYSALEDVTDTSDDDDEEVEMAEEEHLTGLDGNSGPYLSTEDDNDNDDLDVNDLDGNGDHDDEDDIAIADSTDDEAGEEDDEDGQVEMEDDEDHNLGIELDIEGDNESIDGDIDEISSWAGVSEDEILAAVADSTQDSFHVRKVRFDVPSSDSDSTDTDEEEDHGNFFPDLFIPQRNLDPNFRREIENDSDGSCSSGSFWDFNAPYETSSVQQNTPNGANSQESAFVFEMPINIPGPMIDSLNTTDQSASINAPLSMQSTRQQVEDASVAVAAATTMNFDLTENEMDGYETDGDTTEEDEPEPIVRRRVRHGTPEAPRTTDSETDRPAKARRGHPRSASFDLDKSDEKPIVVANPHSRKMMIFTPDNRRRRMEISPEQFDVGDMCDFDFFTSVSDASPAGTMHSDLLNNAFFSSPGVFPPLQGNMRYEPFLDPLFETQEEELDSDVVADEEEGEKSLNLEDFLAFEDDSEAEDGDLQDLDAFSGEMSPSRPSNPSNQQTDNSVLHHLTPLTVGSFRRNQIDKQLLFSSQASQDSLSFSGPYHSMALKGIKSGRFEAAGGVPLTPIRRRKPSQDFTTSPLDTVSTKRKATSEIASLGHKRQRSISDATPTGINV</sequence>
<feature type="compositionally biased region" description="Acidic residues" evidence="1">
    <location>
        <begin position="192"/>
        <end position="225"/>
    </location>
</feature>
<protein>
    <submittedName>
        <fullName evidence="2">Uncharacterized protein</fullName>
    </submittedName>
</protein>
<feature type="compositionally biased region" description="Acidic residues" evidence="1">
    <location>
        <begin position="172"/>
        <end position="185"/>
    </location>
</feature>